<keyword evidence="1" id="KW-0812">Transmembrane</keyword>
<organism evidence="2 3">
    <name type="scientific">Lysobacter soyae</name>
    <dbReference type="NCBI Taxonomy" id="2764185"/>
    <lineage>
        <taxon>Bacteria</taxon>
        <taxon>Pseudomonadati</taxon>
        <taxon>Pseudomonadota</taxon>
        <taxon>Gammaproteobacteria</taxon>
        <taxon>Lysobacterales</taxon>
        <taxon>Lysobacteraceae</taxon>
        <taxon>Lysobacter</taxon>
    </lineage>
</organism>
<dbReference type="InterPro" id="IPR046345">
    <property type="entry name" value="TraB_PrgY-like"/>
</dbReference>
<evidence type="ECO:0000313" key="3">
    <source>
        <dbReference type="Proteomes" id="UP000824755"/>
    </source>
</evidence>
<dbReference type="CDD" id="cd14726">
    <property type="entry name" value="TraB_PrgY-like"/>
    <property type="match status" value="1"/>
</dbReference>
<feature type="transmembrane region" description="Helical" evidence="1">
    <location>
        <begin position="372"/>
        <end position="391"/>
    </location>
</feature>
<dbReference type="PANTHER" id="PTHR21530">
    <property type="entry name" value="PHEROMONE SHUTDOWN PROTEIN"/>
    <property type="match status" value="1"/>
</dbReference>
<sequence>MTEPVIADWRNQPIAEVERDGVHYTLLGTAHVSHQSTEAVREAVSSGDFDLIAIELDPQRHEALFNPDAMANLDLAKVMRENKVAMFAANLALAAYQRRLAEQLGIEPGAELKAASTEAKARNLPVHLIDREIGITFKRGMQRLKFWDRMKIAGGMITSLFADEEVSESHIENLKEGDMLEASFGEFANESPALYSALIDERDQYMAAKLRQLQGGKRVLAVVGAGHLKGLANYLANESAPPSEKISALDEVVSKRKIPWITLLISALVIGGIIWGFAHGGFTKGMDLIILWSVWTAGLSALGAALAAGHPFSVLAAAIVAPFKPFRPGMPAGMFSGLAELKMRNPTYADFMSLRNDAQTLKGWYSNRVCRVILVFIMTNFGMMAGEWIAIARGAKHLFS</sequence>
<accession>A0ABX8WSI1</accession>
<gene>
    <name evidence="2" type="ORF">H8L67_04670</name>
</gene>
<feature type="transmembrane region" description="Helical" evidence="1">
    <location>
        <begin position="290"/>
        <end position="320"/>
    </location>
</feature>
<dbReference type="RefSeq" id="WP_220380581.1">
    <property type="nucleotide sequence ID" value="NZ_CP080544.1"/>
</dbReference>
<dbReference type="Proteomes" id="UP000824755">
    <property type="component" value="Chromosome"/>
</dbReference>
<dbReference type="InterPro" id="IPR005230">
    <property type="entry name" value="TraB_bac"/>
</dbReference>
<dbReference type="Pfam" id="PF01963">
    <property type="entry name" value="TraB_PrgY_gumN"/>
    <property type="match status" value="1"/>
</dbReference>
<keyword evidence="3" id="KW-1185">Reference proteome</keyword>
<keyword evidence="1" id="KW-1133">Transmembrane helix</keyword>
<evidence type="ECO:0000256" key="1">
    <source>
        <dbReference type="SAM" id="Phobius"/>
    </source>
</evidence>
<reference evidence="2 3" key="1">
    <citation type="submission" date="2021-08" db="EMBL/GenBank/DDBJ databases">
        <title>Lysobacter sp. strain CJ11 Genome sequencing and assembly.</title>
        <authorList>
            <person name="Kim I."/>
        </authorList>
    </citation>
    <scope>NUCLEOTIDE SEQUENCE [LARGE SCALE GENOMIC DNA]</scope>
    <source>
        <strain evidence="2 3">CJ11</strain>
    </source>
</reference>
<dbReference type="NCBIfam" id="TIGR00261">
    <property type="entry name" value="traB"/>
    <property type="match status" value="1"/>
</dbReference>
<protein>
    <submittedName>
        <fullName evidence="2">TraB/GumN family protein</fullName>
    </submittedName>
</protein>
<feature type="transmembrane region" description="Helical" evidence="1">
    <location>
        <begin position="258"/>
        <end position="278"/>
    </location>
</feature>
<keyword evidence="1" id="KW-0472">Membrane</keyword>
<proteinExistence type="predicted"/>
<dbReference type="EMBL" id="CP080544">
    <property type="protein sequence ID" value="QYR53774.1"/>
    <property type="molecule type" value="Genomic_DNA"/>
</dbReference>
<dbReference type="PANTHER" id="PTHR21530:SF7">
    <property type="entry name" value="TRAB DOMAIN-CONTAINING PROTEIN"/>
    <property type="match status" value="1"/>
</dbReference>
<dbReference type="InterPro" id="IPR002816">
    <property type="entry name" value="TraB/PrgY/GumN_fam"/>
</dbReference>
<evidence type="ECO:0000313" key="2">
    <source>
        <dbReference type="EMBL" id="QYR53774.1"/>
    </source>
</evidence>
<name>A0ABX8WSI1_9GAMM</name>